<reference evidence="6 7" key="1">
    <citation type="submission" date="2024-02" db="EMBL/GenBank/DDBJ databases">
        <authorList>
            <person name="Daric V."/>
            <person name="Darras S."/>
        </authorList>
    </citation>
    <scope>NUCLEOTIDE SEQUENCE [LARGE SCALE GENOMIC DNA]</scope>
</reference>
<keyword evidence="1" id="KW-0677">Repeat</keyword>
<dbReference type="Gene3D" id="2.60.120.290">
    <property type="entry name" value="Spermadhesin, CUB domain"/>
    <property type="match status" value="5"/>
</dbReference>
<organism evidence="6 7">
    <name type="scientific">Clavelina lepadiformis</name>
    <name type="common">Light-bulb sea squirt</name>
    <name type="synonym">Ascidia lepadiformis</name>
    <dbReference type="NCBI Taxonomy" id="159417"/>
    <lineage>
        <taxon>Eukaryota</taxon>
        <taxon>Metazoa</taxon>
        <taxon>Chordata</taxon>
        <taxon>Tunicata</taxon>
        <taxon>Ascidiacea</taxon>
        <taxon>Aplousobranchia</taxon>
        <taxon>Clavelinidae</taxon>
        <taxon>Clavelina</taxon>
    </lineage>
</organism>
<dbReference type="InterPro" id="IPR000859">
    <property type="entry name" value="CUB_dom"/>
</dbReference>
<keyword evidence="2" id="KW-1015">Disulfide bond</keyword>
<sequence length="575" mass="65027">MKCALLVYHGILLLFPIVITGSDAVCGGQLSATEVEESLQFPRSTTSEPPRLRLECEWEITASENNQVLVIITDLTTDISDVLTIFDDVGNSYNFRSEFVLWASVPVISPARKVTVKLVVNNYSEDSATAFAIQYKQVKNCGGYVTSLPSPSVLSTPGFPHRRGDHQDCYWDIRSGDLTKKTKVTITDVQTSSGDFVEVFEHMNRFERIDQSTVGSVEFISLSHRLQVYFHSNEKNSSAGFRATYQQVTCGSSQVLQRNKISGANSPEGSTHNLECNYYFYTPTPEFKMDFRFTVTTEQCCDYLEVFDSGNSLGRFQGNITDLSFTSTGKVRFSYYTDHRGISPGFYTRATLLTASRTFPETSTSTSKSITSPQYPNPYPIHLNYDWIIEAPMSLKISLTIVELDLPVCRFECDYLEVFDGLVSVGKYAGKLTNVTVISATRSLRVRFHSDMFHDEAKGFWATHKLECGRRLNVSSTTYALFQSPGYPKAFPPNSDCIYDFITEPGFKIRILIRRLDTDSCCDYLEISSDSVTLGRFRTIRSHSMTSISNSMRLYYHTDSEGSVQRFRIRYRKVK</sequence>
<dbReference type="InterPro" id="IPR035914">
    <property type="entry name" value="Sperma_CUB_dom_sf"/>
</dbReference>
<evidence type="ECO:0000313" key="7">
    <source>
        <dbReference type="Proteomes" id="UP001642483"/>
    </source>
</evidence>
<comment type="caution">
    <text evidence="6">The sequence shown here is derived from an EMBL/GenBank/DDBJ whole genome shotgun (WGS) entry which is preliminary data.</text>
</comment>
<gene>
    <name evidence="6" type="ORF">CVLEPA_LOCUS2739</name>
</gene>
<feature type="domain" description="CUB" evidence="5">
    <location>
        <begin position="468"/>
        <end position="574"/>
    </location>
</feature>
<name>A0ABP0F3D4_CLALP</name>
<dbReference type="SMART" id="SM00042">
    <property type="entry name" value="CUB"/>
    <property type="match status" value="5"/>
</dbReference>
<evidence type="ECO:0000259" key="5">
    <source>
        <dbReference type="PROSITE" id="PS01180"/>
    </source>
</evidence>
<feature type="signal peptide" evidence="4">
    <location>
        <begin position="1"/>
        <end position="24"/>
    </location>
</feature>
<proteinExistence type="predicted"/>
<evidence type="ECO:0000256" key="4">
    <source>
        <dbReference type="SAM" id="SignalP"/>
    </source>
</evidence>
<dbReference type="Proteomes" id="UP001642483">
    <property type="component" value="Unassembled WGS sequence"/>
</dbReference>
<protein>
    <recommendedName>
        <fullName evidence="5">CUB domain-containing protein</fullName>
    </recommendedName>
</protein>
<feature type="domain" description="CUB" evidence="5">
    <location>
        <begin position="141"/>
        <end position="248"/>
    </location>
</feature>
<evidence type="ECO:0000256" key="3">
    <source>
        <dbReference type="PROSITE-ProRule" id="PRU00059"/>
    </source>
</evidence>
<keyword evidence="4" id="KW-0732">Signal</keyword>
<evidence type="ECO:0000256" key="1">
    <source>
        <dbReference type="ARBA" id="ARBA00022737"/>
    </source>
</evidence>
<dbReference type="Pfam" id="PF00431">
    <property type="entry name" value="CUB"/>
    <property type="match status" value="3"/>
</dbReference>
<keyword evidence="7" id="KW-1185">Reference proteome</keyword>
<dbReference type="SUPFAM" id="SSF49854">
    <property type="entry name" value="Spermadhesin, CUB domain"/>
    <property type="match status" value="5"/>
</dbReference>
<comment type="caution">
    <text evidence="3">Lacks conserved residue(s) required for the propagation of feature annotation.</text>
</comment>
<evidence type="ECO:0000256" key="2">
    <source>
        <dbReference type="ARBA" id="ARBA00023157"/>
    </source>
</evidence>
<dbReference type="EMBL" id="CAWYQH010000002">
    <property type="protein sequence ID" value="CAK8672945.1"/>
    <property type="molecule type" value="Genomic_DNA"/>
</dbReference>
<feature type="chain" id="PRO_5046924523" description="CUB domain-containing protein" evidence="4">
    <location>
        <begin position="25"/>
        <end position="575"/>
    </location>
</feature>
<dbReference type="CDD" id="cd00041">
    <property type="entry name" value="CUB"/>
    <property type="match status" value="4"/>
</dbReference>
<feature type="domain" description="CUB" evidence="5">
    <location>
        <begin position="355"/>
        <end position="467"/>
    </location>
</feature>
<accession>A0ABP0F3D4</accession>
<dbReference type="PROSITE" id="PS01180">
    <property type="entry name" value="CUB"/>
    <property type="match status" value="4"/>
</dbReference>
<dbReference type="PANTHER" id="PTHR24251">
    <property type="entry name" value="OVOCHYMASE-RELATED"/>
    <property type="match status" value="1"/>
</dbReference>
<evidence type="ECO:0000313" key="6">
    <source>
        <dbReference type="EMBL" id="CAK8672945.1"/>
    </source>
</evidence>
<feature type="domain" description="CUB" evidence="5">
    <location>
        <begin position="250"/>
        <end position="353"/>
    </location>
</feature>